<gene>
    <name evidence="2" type="ORF">FGADI_4179</name>
</gene>
<evidence type="ECO:0000313" key="2">
    <source>
        <dbReference type="EMBL" id="KAF4956006.1"/>
    </source>
</evidence>
<protein>
    <submittedName>
        <fullName evidence="2">Uncharacterized protein</fullName>
    </submittedName>
</protein>
<feature type="transmembrane region" description="Helical" evidence="1">
    <location>
        <begin position="129"/>
        <end position="150"/>
    </location>
</feature>
<sequence>MTPSYTDTTTSQYELDSLSSRQNLTSTHDATGVQTNIPSSPKADGFLKTLFRTIGLKVFPFNSKSSRDEQPKVLIKKSRRVAIARCAVHVVPALLTIGLSALNFVGFFIGRELQGKQNDDSFKLGLLQIATKVQELLIVASIGSVIFHCLRSEVMFGPGLPLGLLVSGFSFSSISYLVSPEFLGGLKQSWGQPMSPRDKFKRRGFVVLIIVGCLLALLAAPATAALMIPRVKDWNIGGGIYWLTGENNTLWPTSIDAEYYAGVDCTTDASPFINQQCPSAGYMPLFHHFDNWWILHANAIDHEVLDPFIRKTLYTRPAQIREANTWAYTTHQATAILQDAVRGIHFNAVEHLSREFPSQKPFADHLKLASHQRYEVETHVPAARVLCNAHDIMDLNGNDLKVRFPYPDKIDSYYENSEPVTGDEIPALVEIDVLGDVKDHLVKRGIIRNLSNSVNDSIFADNRPIIMAPVNIWPETNASLGVVVLFKNAWNTTLGPQYTTNVLACSVDARWAKAKSVLSGVWDQWVPHEYYVGRILNLVETELELQSKIGYIRVNPPKNESFRSIRLNTDWYEMLSPPLPDVLPNGLRQLPFIGTKMTTLEALVTTIYHINLSQMASFESVIGAAVVEGLSRCGLRGNGRQLEIFEVGVNESLARKLVRPGDPKEAWTNPNEPKQTKLELKAIYTGYVMTCDGWFDWVCNIGLLLYAAIALTHSVYISCRGQTSGAWDSILELIVLCQNSKPPQRPILANTSAGVHSFKTVRSMAWVEVSDDALATTSADVSRSGGELRLRIRDDEEQRDESLKPRVGAAYGVSVTGYQALPS</sequence>
<proteinExistence type="predicted"/>
<feature type="transmembrane region" description="Helical" evidence="1">
    <location>
        <begin position="86"/>
        <end position="109"/>
    </location>
</feature>
<reference evidence="2" key="1">
    <citation type="journal article" date="2020" name="BMC Genomics">
        <title>Correction to: Identification and distribution of gene clusters required for synthesis of sphingolipid metabolism inhibitors in diverse species of the filamentous fungus Fusarium.</title>
        <authorList>
            <person name="Kim H.S."/>
            <person name="Lohmar J.M."/>
            <person name="Busman M."/>
            <person name="Brown D.W."/>
            <person name="Naumann T.A."/>
            <person name="Divon H.H."/>
            <person name="Lysoe E."/>
            <person name="Uhlig S."/>
            <person name="Proctor R.H."/>
        </authorList>
    </citation>
    <scope>NUCLEOTIDE SEQUENCE</scope>
    <source>
        <strain evidence="2">NRRL 45417</strain>
    </source>
</reference>
<reference evidence="2" key="2">
    <citation type="submission" date="2020-05" db="EMBL/GenBank/DDBJ databases">
        <authorList>
            <person name="Kim H.-S."/>
            <person name="Proctor R.H."/>
            <person name="Brown D.W."/>
        </authorList>
    </citation>
    <scope>NUCLEOTIDE SEQUENCE</scope>
    <source>
        <strain evidence="2">NRRL 45417</strain>
    </source>
</reference>
<organism evidence="2 3">
    <name type="scientific">Fusarium gaditjirri</name>
    <dbReference type="NCBI Taxonomy" id="282569"/>
    <lineage>
        <taxon>Eukaryota</taxon>
        <taxon>Fungi</taxon>
        <taxon>Dikarya</taxon>
        <taxon>Ascomycota</taxon>
        <taxon>Pezizomycotina</taxon>
        <taxon>Sordariomycetes</taxon>
        <taxon>Hypocreomycetidae</taxon>
        <taxon>Hypocreales</taxon>
        <taxon>Nectriaceae</taxon>
        <taxon>Fusarium</taxon>
        <taxon>Fusarium nisikadoi species complex</taxon>
    </lineage>
</organism>
<evidence type="ECO:0000313" key="3">
    <source>
        <dbReference type="Proteomes" id="UP000604273"/>
    </source>
</evidence>
<dbReference type="AlphaFoldDB" id="A0A8H4TDW6"/>
<keyword evidence="1" id="KW-1133">Transmembrane helix</keyword>
<keyword evidence="1" id="KW-0812">Transmembrane</keyword>
<name>A0A8H4TDW6_9HYPO</name>
<comment type="caution">
    <text evidence="2">The sequence shown here is derived from an EMBL/GenBank/DDBJ whole genome shotgun (WGS) entry which is preliminary data.</text>
</comment>
<evidence type="ECO:0000256" key="1">
    <source>
        <dbReference type="SAM" id="Phobius"/>
    </source>
</evidence>
<dbReference type="OrthoDB" id="5342924at2759"/>
<keyword evidence="1" id="KW-0472">Membrane</keyword>
<keyword evidence="3" id="KW-1185">Reference proteome</keyword>
<dbReference type="EMBL" id="JABFAI010000091">
    <property type="protein sequence ID" value="KAF4956006.1"/>
    <property type="molecule type" value="Genomic_DNA"/>
</dbReference>
<accession>A0A8H4TDW6</accession>
<dbReference type="Proteomes" id="UP000604273">
    <property type="component" value="Unassembled WGS sequence"/>
</dbReference>
<feature type="transmembrane region" description="Helical" evidence="1">
    <location>
        <begin position="204"/>
        <end position="228"/>
    </location>
</feature>